<sequence>MTCSASCLCGAVTITFAEAPKETGACHCSMCRKWTGGIYLAIPCAAGQATVTGEDNIGTYPSSDWAERTFCKTCGSSLFYRLTAPGPHQGDMFIGMGLLDDPNGVKLTEEVFVDEKPDGYAFAGNTKKMTGAEVFAQFAPGDATGA</sequence>
<accession>A0A0T5P9Z4</accession>
<dbReference type="EMBL" id="LAXI01000006">
    <property type="protein sequence ID" value="KRS17743.1"/>
    <property type="molecule type" value="Genomic_DNA"/>
</dbReference>
<dbReference type="OrthoDB" id="9807246at2"/>
<dbReference type="EMBL" id="CP031598">
    <property type="protein sequence ID" value="QEW24495.1"/>
    <property type="molecule type" value="Genomic_DNA"/>
</dbReference>
<evidence type="ECO:0000256" key="3">
    <source>
        <dbReference type="ARBA" id="ARBA00022833"/>
    </source>
</evidence>
<dbReference type="PANTHER" id="PTHR33337">
    <property type="entry name" value="GFA DOMAIN-CONTAINING PROTEIN"/>
    <property type="match status" value="1"/>
</dbReference>
<dbReference type="SUPFAM" id="SSF51316">
    <property type="entry name" value="Mss4-like"/>
    <property type="match status" value="1"/>
</dbReference>
<feature type="domain" description="CENP-V/GFA" evidence="5">
    <location>
        <begin position="3"/>
        <end position="121"/>
    </location>
</feature>
<dbReference type="PROSITE" id="PS51891">
    <property type="entry name" value="CENP_V_GFA"/>
    <property type="match status" value="1"/>
</dbReference>
<evidence type="ECO:0000313" key="9">
    <source>
        <dbReference type="Proteomes" id="UP000325785"/>
    </source>
</evidence>
<keyword evidence="4" id="KW-0456">Lyase</keyword>
<dbReference type="KEGG" id="rid:RIdsm_00274"/>
<comment type="similarity">
    <text evidence="1">Belongs to the Gfa family.</text>
</comment>
<gene>
    <name evidence="7" type="ORF">RIdsm_00274</name>
    <name evidence="6" type="ORF">XM52_12145</name>
</gene>
<dbReference type="RefSeq" id="WP_057816390.1">
    <property type="nucleotide sequence ID" value="NZ_CP031598.1"/>
</dbReference>
<keyword evidence="3" id="KW-0862">Zinc</keyword>
<dbReference type="InterPro" id="IPR011057">
    <property type="entry name" value="Mss4-like_sf"/>
</dbReference>
<evidence type="ECO:0000259" key="5">
    <source>
        <dbReference type="PROSITE" id="PS51891"/>
    </source>
</evidence>
<evidence type="ECO:0000313" key="6">
    <source>
        <dbReference type="EMBL" id="KRS17743.1"/>
    </source>
</evidence>
<evidence type="ECO:0000256" key="4">
    <source>
        <dbReference type="ARBA" id="ARBA00023239"/>
    </source>
</evidence>
<dbReference type="GO" id="GO:0046872">
    <property type="term" value="F:metal ion binding"/>
    <property type="evidence" value="ECO:0007669"/>
    <property type="project" value="UniProtKB-KW"/>
</dbReference>
<dbReference type="Proteomes" id="UP000325785">
    <property type="component" value="Chromosome"/>
</dbReference>
<keyword evidence="2" id="KW-0479">Metal-binding</keyword>
<dbReference type="AlphaFoldDB" id="A0A0T5P9Z4"/>
<name>A0A0T5P9Z4_9RHOB</name>
<evidence type="ECO:0000256" key="1">
    <source>
        <dbReference type="ARBA" id="ARBA00005495"/>
    </source>
</evidence>
<dbReference type="Gene3D" id="3.90.1590.10">
    <property type="entry name" value="glutathione-dependent formaldehyde- activating enzyme (gfa)"/>
    <property type="match status" value="1"/>
</dbReference>
<evidence type="ECO:0000313" key="7">
    <source>
        <dbReference type="EMBL" id="QEW24495.1"/>
    </source>
</evidence>
<protein>
    <recommendedName>
        <fullName evidence="5">CENP-V/GFA domain-containing protein</fullName>
    </recommendedName>
</protein>
<dbReference type="STRING" id="540747.SAMN04488031_10766"/>
<dbReference type="InterPro" id="IPR006913">
    <property type="entry name" value="CENP-V/GFA"/>
</dbReference>
<dbReference type="GO" id="GO:0016846">
    <property type="term" value="F:carbon-sulfur lyase activity"/>
    <property type="evidence" value="ECO:0007669"/>
    <property type="project" value="InterPro"/>
</dbReference>
<dbReference type="PANTHER" id="PTHR33337:SF40">
    <property type="entry name" value="CENP-V_GFA DOMAIN-CONTAINING PROTEIN-RELATED"/>
    <property type="match status" value="1"/>
</dbReference>
<evidence type="ECO:0000313" key="8">
    <source>
        <dbReference type="Proteomes" id="UP000051401"/>
    </source>
</evidence>
<evidence type="ECO:0000256" key="2">
    <source>
        <dbReference type="ARBA" id="ARBA00022723"/>
    </source>
</evidence>
<proteinExistence type="inferred from homology"/>
<dbReference type="Pfam" id="PF04828">
    <property type="entry name" value="GFA"/>
    <property type="match status" value="1"/>
</dbReference>
<keyword evidence="8" id="KW-1185">Reference proteome</keyword>
<reference evidence="7 9" key="2">
    <citation type="submission" date="2018-08" db="EMBL/GenBank/DDBJ databases">
        <title>Genetic Globetrotter - A new plasmid hitch-hiking vast phylogenetic and geographic distances.</title>
        <authorList>
            <person name="Vollmers J."/>
            <person name="Petersen J."/>
        </authorList>
    </citation>
    <scope>NUCLEOTIDE SEQUENCE [LARGE SCALE GENOMIC DNA]</scope>
    <source>
        <strain evidence="7 9">DSM 26383</strain>
    </source>
</reference>
<dbReference type="PATRIC" id="fig|540747.5.peg.5408"/>
<dbReference type="Proteomes" id="UP000051401">
    <property type="component" value="Unassembled WGS sequence"/>
</dbReference>
<reference evidence="6 8" key="1">
    <citation type="submission" date="2015-04" db="EMBL/GenBank/DDBJ databases">
        <title>The draft genome sequence of Roseovarius indicus B108T.</title>
        <authorList>
            <person name="Li G."/>
            <person name="Lai Q."/>
            <person name="Shao Z."/>
            <person name="Yan P."/>
        </authorList>
    </citation>
    <scope>NUCLEOTIDE SEQUENCE [LARGE SCALE GENOMIC DNA]</scope>
    <source>
        <strain evidence="6 8">B108</strain>
    </source>
</reference>
<organism evidence="6 8">
    <name type="scientific">Roseovarius indicus</name>
    <dbReference type="NCBI Taxonomy" id="540747"/>
    <lineage>
        <taxon>Bacteria</taxon>
        <taxon>Pseudomonadati</taxon>
        <taxon>Pseudomonadota</taxon>
        <taxon>Alphaproteobacteria</taxon>
        <taxon>Rhodobacterales</taxon>
        <taxon>Roseobacteraceae</taxon>
        <taxon>Roseovarius</taxon>
    </lineage>
</organism>